<evidence type="ECO:0000256" key="3">
    <source>
        <dbReference type="ARBA" id="ARBA00022475"/>
    </source>
</evidence>
<dbReference type="InterPro" id="IPR003369">
    <property type="entry name" value="TatA/B/E"/>
</dbReference>
<evidence type="ECO:0000256" key="10">
    <source>
        <dbReference type="SAM" id="MobiDB-lite"/>
    </source>
</evidence>
<proteinExistence type="inferred from homology"/>
<accession>A0A7M2YYS3</accession>
<dbReference type="GO" id="GO:0043953">
    <property type="term" value="P:protein transport by the Tat complex"/>
    <property type="evidence" value="ECO:0007669"/>
    <property type="project" value="UniProtKB-UniRule"/>
</dbReference>
<dbReference type="PANTHER" id="PTHR42982:SF1">
    <property type="entry name" value="SEC-INDEPENDENT PROTEIN TRANSLOCASE PROTEIN TATA"/>
    <property type="match status" value="1"/>
</dbReference>
<evidence type="ECO:0000313" key="11">
    <source>
        <dbReference type="EMBL" id="RDI74904.1"/>
    </source>
</evidence>
<dbReference type="Proteomes" id="UP000254134">
    <property type="component" value="Unassembled WGS sequence"/>
</dbReference>
<evidence type="ECO:0000256" key="5">
    <source>
        <dbReference type="ARBA" id="ARBA00022927"/>
    </source>
</evidence>
<sequence length="82" mass="8829">MPFGLGLWEIVILLGIVALLFGSKGLPQVARRLGTGVREVKDAVAEVDPRRMLEAGDDPEAPRAAPPGQPAEQRRSSETPRD</sequence>
<dbReference type="EMBL" id="QQZY01000002">
    <property type="protein sequence ID" value="RDI74904.1"/>
    <property type="molecule type" value="Genomic_DNA"/>
</dbReference>
<reference evidence="11 12" key="1">
    <citation type="submission" date="2018-07" db="EMBL/GenBank/DDBJ databases">
        <title>High-quality-draft genome sequence of Gaiella occulta.</title>
        <authorList>
            <person name="Severino R."/>
            <person name="Froufe H.J.C."/>
            <person name="Rainey F.A."/>
            <person name="Barroso C."/>
            <person name="Albuquerque L."/>
            <person name="Lobo-Da-Cunha A."/>
            <person name="Da Costa M.S."/>
            <person name="Egas C."/>
        </authorList>
    </citation>
    <scope>NUCLEOTIDE SEQUENCE [LARGE SCALE GENOMIC DNA]</scope>
    <source>
        <strain evidence="11 12">F2-233</strain>
    </source>
</reference>
<dbReference type="InterPro" id="IPR006312">
    <property type="entry name" value="TatA/E"/>
</dbReference>
<evidence type="ECO:0000256" key="8">
    <source>
        <dbReference type="ARBA" id="ARBA00023136"/>
    </source>
</evidence>
<dbReference type="Pfam" id="PF02416">
    <property type="entry name" value="TatA_B_E"/>
    <property type="match status" value="1"/>
</dbReference>
<evidence type="ECO:0000256" key="2">
    <source>
        <dbReference type="ARBA" id="ARBA00022448"/>
    </source>
</evidence>
<comment type="caution">
    <text evidence="11">The sequence shown here is derived from an EMBL/GenBank/DDBJ whole genome shotgun (WGS) entry which is preliminary data.</text>
</comment>
<keyword evidence="6 9" id="KW-1133">Transmembrane helix</keyword>
<organism evidence="11 12">
    <name type="scientific">Gaiella occulta</name>
    <dbReference type="NCBI Taxonomy" id="1002870"/>
    <lineage>
        <taxon>Bacteria</taxon>
        <taxon>Bacillati</taxon>
        <taxon>Actinomycetota</taxon>
        <taxon>Thermoleophilia</taxon>
        <taxon>Gaiellales</taxon>
        <taxon>Gaiellaceae</taxon>
        <taxon>Gaiella</taxon>
    </lineage>
</organism>
<comment type="subcellular location">
    <subcellularLocation>
        <location evidence="1 9">Cell membrane</location>
        <topology evidence="1 9">Single-pass membrane protein</topology>
    </subcellularLocation>
</comment>
<feature type="transmembrane region" description="Helical" evidence="9">
    <location>
        <begin position="6"/>
        <end position="23"/>
    </location>
</feature>
<keyword evidence="4 9" id="KW-0812">Transmembrane</keyword>
<dbReference type="Gene3D" id="1.20.5.3310">
    <property type="match status" value="1"/>
</dbReference>
<name>A0A7M2YYS3_9ACTN</name>
<dbReference type="RefSeq" id="WP_114795172.1">
    <property type="nucleotide sequence ID" value="NZ_QQZY01000002.1"/>
</dbReference>
<dbReference type="OrthoDB" id="9800908at2"/>
<evidence type="ECO:0000256" key="7">
    <source>
        <dbReference type="ARBA" id="ARBA00023010"/>
    </source>
</evidence>
<keyword evidence="5 9" id="KW-0653">Protein transport</keyword>
<gene>
    <name evidence="9" type="primary">tatA</name>
    <name evidence="11" type="ORF">Gocc_0702</name>
</gene>
<keyword evidence="7 9" id="KW-0811">Translocation</keyword>
<evidence type="ECO:0000256" key="4">
    <source>
        <dbReference type="ARBA" id="ARBA00022692"/>
    </source>
</evidence>
<comment type="function">
    <text evidence="9">Part of the twin-arginine translocation (Tat) system that transports large folded proteins containing a characteristic twin-arginine motif in their signal peptide across membranes. TatA could form the protein-conducting channel of the Tat system.</text>
</comment>
<dbReference type="PANTHER" id="PTHR42982">
    <property type="entry name" value="SEC-INDEPENDENT PROTEIN TRANSLOCASE PROTEIN TATA"/>
    <property type="match status" value="1"/>
</dbReference>
<dbReference type="AlphaFoldDB" id="A0A7M2YYS3"/>
<dbReference type="HAMAP" id="MF_00236">
    <property type="entry name" value="TatA_E"/>
    <property type="match status" value="1"/>
</dbReference>
<dbReference type="GO" id="GO:0008320">
    <property type="term" value="F:protein transmembrane transporter activity"/>
    <property type="evidence" value="ECO:0007669"/>
    <property type="project" value="UniProtKB-UniRule"/>
</dbReference>
<reference evidence="12" key="2">
    <citation type="journal article" date="2019" name="MicrobiologyOpen">
        <title>High-quality draft genome sequence of Gaiella occulta isolated from a 150 meter deep mineral water borehole and comparison with the genome sequences of other deep-branching lineages of the phylum Actinobacteria.</title>
        <authorList>
            <person name="Severino R."/>
            <person name="Froufe H.J.C."/>
            <person name="Barroso C."/>
            <person name="Albuquerque L."/>
            <person name="Lobo-da-Cunha A."/>
            <person name="da Costa M.S."/>
            <person name="Egas C."/>
        </authorList>
    </citation>
    <scope>NUCLEOTIDE SEQUENCE [LARGE SCALE GENOMIC DNA]</scope>
    <source>
        <strain evidence="12">F2-233</strain>
    </source>
</reference>
<keyword evidence="3 9" id="KW-1003">Cell membrane</keyword>
<comment type="similarity">
    <text evidence="9">Belongs to the TatA/E family.</text>
</comment>
<evidence type="ECO:0000256" key="1">
    <source>
        <dbReference type="ARBA" id="ARBA00004162"/>
    </source>
</evidence>
<comment type="subunit">
    <text evidence="9">The Tat system comprises two distinct complexes: a TatABC complex, containing multiple copies of TatA, TatB and TatC subunits, and a separate TatA complex, containing only TatA subunits. Substrates initially bind to the TatABC complex, which probably triggers association of the separate TatA complex to form the active translocon.</text>
</comment>
<keyword evidence="2 9" id="KW-0813">Transport</keyword>
<dbReference type="GO" id="GO:0033281">
    <property type="term" value="C:TAT protein transport complex"/>
    <property type="evidence" value="ECO:0007669"/>
    <property type="project" value="UniProtKB-UniRule"/>
</dbReference>
<protein>
    <recommendedName>
        <fullName evidence="9">Sec-independent protein translocase protein TatA</fullName>
    </recommendedName>
</protein>
<evidence type="ECO:0000256" key="6">
    <source>
        <dbReference type="ARBA" id="ARBA00022989"/>
    </source>
</evidence>
<keyword evidence="12" id="KW-1185">Reference proteome</keyword>
<evidence type="ECO:0000313" key="12">
    <source>
        <dbReference type="Proteomes" id="UP000254134"/>
    </source>
</evidence>
<feature type="region of interest" description="Disordered" evidence="10">
    <location>
        <begin position="48"/>
        <end position="82"/>
    </location>
</feature>
<feature type="compositionally biased region" description="Basic and acidic residues" evidence="10">
    <location>
        <begin position="72"/>
        <end position="82"/>
    </location>
</feature>
<evidence type="ECO:0000256" key="9">
    <source>
        <dbReference type="HAMAP-Rule" id="MF_00236"/>
    </source>
</evidence>
<keyword evidence="8 9" id="KW-0472">Membrane</keyword>